<dbReference type="InterPro" id="IPR050342">
    <property type="entry name" value="HMGB"/>
</dbReference>
<feature type="domain" description="HMG box" evidence="6">
    <location>
        <begin position="289"/>
        <end position="357"/>
    </location>
</feature>
<proteinExistence type="evidence at transcript level"/>
<protein>
    <submittedName>
        <fullName evidence="7">Mitochondrial DNA packaging protein</fullName>
    </submittedName>
</protein>
<dbReference type="InterPro" id="IPR009071">
    <property type="entry name" value="HMG_box_dom"/>
</dbReference>
<feature type="compositionally biased region" description="Basic and acidic residues" evidence="5">
    <location>
        <begin position="117"/>
        <end position="213"/>
    </location>
</feature>
<evidence type="ECO:0000313" key="7">
    <source>
        <dbReference type="EMBL" id="BAB86364.1"/>
    </source>
</evidence>
<dbReference type="SMART" id="SM00398">
    <property type="entry name" value="HMG"/>
    <property type="match status" value="2"/>
</dbReference>
<feature type="domain" description="HMG box" evidence="6">
    <location>
        <begin position="214"/>
        <end position="282"/>
    </location>
</feature>
<dbReference type="GO" id="GO:0005634">
    <property type="term" value="C:nucleus"/>
    <property type="evidence" value="ECO:0007669"/>
    <property type="project" value="UniProtKB-SubCell"/>
</dbReference>
<feature type="DNA-binding region" description="HMG box" evidence="4">
    <location>
        <begin position="214"/>
        <end position="282"/>
    </location>
</feature>
<evidence type="ECO:0000256" key="3">
    <source>
        <dbReference type="ARBA" id="ARBA00023242"/>
    </source>
</evidence>
<dbReference type="PANTHER" id="PTHR48112:SF32">
    <property type="entry name" value="HIGH MOBILITY GROUP PROTEIN B3"/>
    <property type="match status" value="1"/>
</dbReference>
<dbReference type="SUPFAM" id="SSF47095">
    <property type="entry name" value="HMG-box"/>
    <property type="match status" value="2"/>
</dbReference>
<dbReference type="SMR" id="Q8T114"/>
<comment type="subcellular location">
    <subcellularLocation>
        <location evidence="1">Nucleus</location>
    </subcellularLocation>
</comment>
<keyword evidence="2 4" id="KW-0238">DNA-binding</keyword>
<name>Q8T114_PHYPO</name>
<dbReference type="AlphaFoldDB" id="Q8T114"/>
<dbReference type="CDD" id="cd00084">
    <property type="entry name" value="HMG-box_SF"/>
    <property type="match status" value="1"/>
</dbReference>
<feature type="DNA-binding region" description="HMG box" evidence="4">
    <location>
        <begin position="289"/>
        <end position="357"/>
    </location>
</feature>
<evidence type="ECO:0000256" key="1">
    <source>
        <dbReference type="ARBA" id="ARBA00004123"/>
    </source>
</evidence>
<evidence type="ECO:0000256" key="2">
    <source>
        <dbReference type="ARBA" id="ARBA00023125"/>
    </source>
</evidence>
<dbReference type="PROSITE" id="PS50118">
    <property type="entry name" value="HMG_BOX_2"/>
    <property type="match status" value="2"/>
</dbReference>
<keyword evidence="3 4" id="KW-0539">Nucleus</keyword>
<gene>
    <name evidence="7" type="primary">Glom</name>
</gene>
<sequence length="362" mass="41109">MLATLALRRSLCVATSLNAVQPQIVLSAHYSVGKGKPTPKAVTPAKKAPPPPPARKGTPPPPAKKSTPPPPTGKKPAQNTVVAKKPAAKTPPPPVKKPSPPQGSKGTVVVKAQQQAAKEKAKEKAQKEKERDKEARERQREKERLAKEKAKEKEDMAKEKERDRKLKEKEKEQQHKEKEKEKEKKLIKKERADREKQEIAEKKREEKAKKDAMPSRPKSAYICFAVEARPTIVKENPQLPVTAVLGEIAKRWTALPKDKRQKYDQLAEQDRARFERELKEFKKSYPDPPKRALSAFSIFVQENSAIIKKAQPKAKVTEIMKQLSKQWNTISADKKKKYEDAAAQDRVRYLKEKEEFDDEHGK</sequence>
<dbReference type="InterPro" id="IPR036910">
    <property type="entry name" value="HMG_box_dom_sf"/>
</dbReference>
<dbReference type="PANTHER" id="PTHR48112">
    <property type="entry name" value="HIGH MOBILITY GROUP PROTEIN DSP1"/>
    <property type="match status" value="1"/>
</dbReference>
<feature type="compositionally biased region" description="Low complexity" evidence="5">
    <location>
        <begin position="74"/>
        <end position="85"/>
    </location>
</feature>
<dbReference type="Gene3D" id="1.10.30.10">
    <property type="entry name" value="High mobility group box domain"/>
    <property type="match status" value="2"/>
</dbReference>
<evidence type="ECO:0000256" key="4">
    <source>
        <dbReference type="PROSITE-ProRule" id="PRU00267"/>
    </source>
</evidence>
<dbReference type="GO" id="GO:0003677">
    <property type="term" value="F:DNA binding"/>
    <property type="evidence" value="ECO:0007669"/>
    <property type="project" value="UniProtKB-UniRule"/>
</dbReference>
<accession>Q8T114</accession>
<reference evidence="7" key="1">
    <citation type="journal article" date="2003" name="Mol. Biol. Cell">
        <title>Glom is a novel mitochondrial DNA packaging protein in Physarum polycephalum and causes intense chromatin condensation without suppressing DNA functions.</title>
        <authorList>
            <person name="Sasaki N."/>
            <person name="Kuroiwa H."/>
            <person name="Nishitani C."/>
            <person name="Takano H."/>
            <person name="Higashiyama T."/>
            <person name="Kobayashi T."/>
            <person name="Shirai S."/>
            <person name="Sakai A."/>
            <person name="Kawano S."/>
            <person name="Murakami-Murofushi K."/>
            <person name="Kuroiwa T."/>
        </authorList>
    </citation>
    <scope>NUCLEOTIDE SEQUENCE</scope>
</reference>
<feature type="compositionally biased region" description="Pro residues" evidence="5">
    <location>
        <begin position="47"/>
        <end position="73"/>
    </location>
</feature>
<evidence type="ECO:0000259" key="6">
    <source>
        <dbReference type="PROSITE" id="PS50118"/>
    </source>
</evidence>
<dbReference type="EMBL" id="AB049419">
    <property type="protein sequence ID" value="BAB86364.1"/>
    <property type="molecule type" value="mRNA"/>
</dbReference>
<evidence type="ECO:0000256" key="5">
    <source>
        <dbReference type="SAM" id="MobiDB-lite"/>
    </source>
</evidence>
<dbReference type="Pfam" id="PF00505">
    <property type="entry name" value="HMG_box"/>
    <property type="match status" value="2"/>
</dbReference>
<feature type="region of interest" description="Disordered" evidence="5">
    <location>
        <begin position="33"/>
        <end position="217"/>
    </location>
</feature>
<feature type="compositionally biased region" description="Pro residues" evidence="5">
    <location>
        <begin position="89"/>
        <end position="101"/>
    </location>
</feature>
<feature type="compositionally biased region" description="Low complexity" evidence="5">
    <location>
        <begin position="33"/>
        <end position="46"/>
    </location>
</feature>
<organism evidence="7">
    <name type="scientific">Physarum polycephalum</name>
    <name type="common">Many-headed slime mold</name>
    <name type="synonym">Badhamia polycephala</name>
    <dbReference type="NCBI Taxonomy" id="5791"/>
    <lineage>
        <taxon>Eukaryota</taxon>
        <taxon>Amoebozoa</taxon>
        <taxon>Evosea</taxon>
        <taxon>Eumycetozoa</taxon>
        <taxon>Myxogastria</taxon>
        <taxon>Myxogastromycetidae</taxon>
        <taxon>Physariida</taxon>
        <taxon>Physaraceae</taxon>
        <taxon>Physarum</taxon>
    </lineage>
</organism>